<sequence>MALIAVLLVGNDEWGGLPQGLVGFLFRADRGVCFVMFRQWIVSLTLALSRRERARVIFNTYVDLKALP</sequence>
<reference evidence="2" key="1">
    <citation type="submission" date="2017-10" db="EMBL/GenBank/DDBJ databases">
        <title>FDA dAtabase for Regulatory Grade micrObial Sequences (FDA-ARGOS): Supporting development and validation of Infectious Disease Dx tests.</title>
        <authorList>
            <person name="Goldberg B."/>
            <person name="Campos J."/>
            <person name="Tallon L."/>
            <person name="Sadzewicz L."/>
            <person name="Ott S."/>
            <person name="Zhao X."/>
            <person name="Nagaraj S."/>
            <person name="Vavikolanu K."/>
            <person name="Aluvathingal J."/>
            <person name="Nadendla S."/>
            <person name="Geyer C."/>
            <person name="Sichtig H."/>
        </authorList>
    </citation>
    <scope>NUCLEOTIDE SEQUENCE [LARGE SCALE GENOMIC DNA]</scope>
    <source>
        <strain evidence="2">FDAARGOS_376</strain>
    </source>
</reference>
<comment type="caution">
    <text evidence="1">The sequence shown here is derived from an EMBL/GenBank/DDBJ whole genome shotgun (WGS) entry which is preliminary data.</text>
</comment>
<dbReference type="EMBL" id="PDKZ01000002">
    <property type="protein sequence ID" value="PHH43342.1"/>
    <property type="molecule type" value="Genomic_DNA"/>
</dbReference>
<dbReference type="AlphaFoldDB" id="A0A2C5WF92"/>
<gene>
    <name evidence="1" type="ORF">CRX57_25070</name>
</gene>
<evidence type="ECO:0000313" key="2">
    <source>
        <dbReference type="Proteomes" id="UP000222460"/>
    </source>
</evidence>
<protein>
    <submittedName>
        <fullName evidence="1">Uncharacterized protein</fullName>
    </submittedName>
</protein>
<proteinExistence type="predicted"/>
<organism evidence="1 2">
    <name type="scientific">Pseudomonas putida</name>
    <name type="common">Arthrobacter siderocapsulatus</name>
    <dbReference type="NCBI Taxonomy" id="303"/>
    <lineage>
        <taxon>Bacteria</taxon>
        <taxon>Pseudomonadati</taxon>
        <taxon>Pseudomonadota</taxon>
        <taxon>Gammaproteobacteria</taxon>
        <taxon>Pseudomonadales</taxon>
        <taxon>Pseudomonadaceae</taxon>
        <taxon>Pseudomonas</taxon>
    </lineage>
</organism>
<name>A0A2C5WF92_PSEPU</name>
<evidence type="ECO:0000313" key="1">
    <source>
        <dbReference type="EMBL" id="PHH43342.1"/>
    </source>
</evidence>
<accession>A0A2C5WF92</accession>
<dbReference type="Proteomes" id="UP000222460">
    <property type="component" value="Unassembled WGS sequence"/>
</dbReference>